<dbReference type="EMBL" id="CATNWA010015719">
    <property type="protein sequence ID" value="CAI9586099.1"/>
    <property type="molecule type" value="Genomic_DNA"/>
</dbReference>
<proteinExistence type="predicted"/>
<name>A0ABN9EPF1_9NEOB</name>
<dbReference type="Proteomes" id="UP001162483">
    <property type="component" value="Unassembled WGS sequence"/>
</dbReference>
<keyword evidence="2" id="KW-1185">Reference proteome</keyword>
<accession>A0ABN9EPF1</accession>
<organism evidence="1 2">
    <name type="scientific">Staurois parvus</name>
    <dbReference type="NCBI Taxonomy" id="386267"/>
    <lineage>
        <taxon>Eukaryota</taxon>
        <taxon>Metazoa</taxon>
        <taxon>Chordata</taxon>
        <taxon>Craniata</taxon>
        <taxon>Vertebrata</taxon>
        <taxon>Euteleostomi</taxon>
        <taxon>Amphibia</taxon>
        <taxon>Batrachia</taxon>
        <taxon>Anura</taxon>
        <taxon>Neobatrachia</taxon>
        <taxon>Ranoidea</taxon>
        <taxon>Ranidae</taxon>
        <taxon>Staurois</taxon>
    </lineage>
</organism>
<evidence type="ECO:0000313" key="1">
    <source>
        <dbReference type="EMBL" id="CAI9586099.1"/>
    </source>
</evidence>
<comment type="caution">
    <text evidence="1">The sequence shown here is derived from an EMBL/GenBank/DDBJ whole genome shotgun (WGS) entry which is preliminary data.</text>
</comment>
<gene>
    <name evidence="1" type="ORF">SPARVUS_LOCUS10318802</name>
</gene>
<protein>
    <submittedName>
        <fullName evidence="1">Uncharacterized protein</fullName>
    </submittedName>
</protein>
<evidence type="ECO:0000313" key="2">
    <source>
        <dbReference type="Proteomes" id="UP001162483"/>
    </source>
</evidence>
<reference evidence="1" key="1">
    <citation type="submission" date="2023-05" db="EMBL/GenBank/DDBJ databases">
        <authorList>
            <person name="Stuckert A."/>
        </authorList>
    </citation>
    <scope>NUCLEOTIDE SEQUENCE</scope>
</reference>
<sequence length="93" mass="9581">MLLPGPIFMGPLRPPIAAVSIATLCHGPFQGPPIGCCQALFCHGPLLPASSKAAGPGSTVSHGSLVTLLASISCIVLHRHTLHVPLHSRSPQH</sequence>